<keyword evidence="3" id="KW-1185">Reference proteome</keyword>
<dbReference type="EMBL" id="AFWF01000115">
    <property type="protein sequence ID" value="EGU41193.1"/>
    <property type="molecule type" value="Genomic_DNA"/>
</dbReference>
<gene>
    <name evidence="2" type="ORF">VII00023_06172</name>
</gene>
<keyword evidence="1" id="KW-0732">Signal</keyword>
<comment type="caution">
    <text evidence="2">The sequence shown here is derived from an EMBL/GenBank/DDBJ whole genome shotgun (WGS) entry which is preliminary data.</text>
</comment>
<dbReference type="Pfam" id="PF11072">
    <property type="entry name" value="DUF2859"/>
    <property type="match status" value="1"/>
</dbReference>
<protein>
    <recommendedName>
        <fullName evidence="4">Integrating conjugative element protein</fullName>
    </recommendedName>
</protein>
<proteinExistence type="predicted"/>
<evidence type="ECO:0000313" key="2">
    <source>
        <dbReference type="EMBL" id="EGU41193.1"/>
    </source>
</evidence>
<dbReference type="AlphaFoldDB" id="F9S1V3"/>
<dbReference type="NCBIfam" id="TIGR03765">
    <property type="entry name" value="ICE_PFL_4695"/>
    <property type="match status" value="1"/>
</dbReference>
<dbReference type="InterPro" id="IPR021300">
    <property type="entry name" value="Integr_conj_element_PFL4695"/>
</dbReference>
<sequence length="134" mass="14582">MKSIFLCFIHLIGLCALLGSGQSFAKDPMSLMLPVITPQLTPGKVVAKSAPTHIGMPLFIVGDDALSHRWLKARKSYLQSINAVGMVVNVKSEGGLARMNSYGLTLYPVPGKDFAKAFGLKHYPVLIENKQIKQ</sequence>
<evidence type="ECO:0000256" key="1">
    <source>
        <dbReference type="SAM" id="SignalP"/>
    </source>
</evidence>
<evidence type="ECO:0000313" key="3">
    <source>
        <dbReference type="Proteomes" id="UP000004605"/>
    </source>
</evidence>
<dbReference type="RefSeq" id="WP_006712065.1">
    <property type="nucleotide sequence ID" value="NZ_AFWF01000115.1"/>
</dbReference>
<accession>F9S1V3</accession>
<dbReference type="Proteomes" id="UP000004605">
    <property type="component" value="Unassembled WGS sequence"/>
</dbReference>
<feature type="signal peptide" evidence="1">
    <location>
        <begin position="1"/>
        <end position="25"/>
    </location>
</feature>
<feature type="chain" id="PRO_5003393618" description="Integrating conjugative element protein" evidence="1">
    <location>
        <begin position="26"/>
        <end position="134"/>
    </location>
</feature>
<name>F9S1V3_9VIBR</name>
<organism evidence="2 3">
    <name type="scientific">Vibrio ichthyoenteri ATCC 700023</name>
    <dbReference type="NCBI Taxonomy" id="870968"/>
    <lineage>
        <taxon>Bacteria</taxon>
        <taxon>Pseudomonadati</taxon>
        <taxon>Pseudomonadota</taxon>
        <taxon>Gammaproteobacteria</taxon>
        <taxon>Vibrionales</taxon>
        <taxon>Vibrionaceae</taxon>
        <taxon>Vibrio</taxon>
    </lineage>
</organism>
<reference evidence="2 3" key="1">
    <citation type="journal article" date="2012" name="Int. J. Syst. Evol. Microbiol.">
        <title>Vibrio caribbeanicus sp. nov., isolated from the marine sponge Scleritoderma cyanea.</title>
        <authorList>
            <person name="Hoffmann M."/>
            <person name="Monday S.R."/>
            <person name="Allard M.W."/>
            <person name="Strain E.A."/>
            <person name="Whittaker P."/>
            <person name="Naum M."/>
            <person name="McCarthy P.J."/>
            <person name="Lopez J.V."/>
            <person name="Fischer M."/>
            <person name="Brown E.W."/>
        </authorList>
    </citation>
    <scope>NUCLEOTIDE SEQUENCE [LARGE SCALE GENOMIC DNA]</scope>
    <source>
        <strain evidence="2 3">ATCC 700023</strain>
    </source>
</reference>
<evidence type="ECO:0008006" key="4">
    <source>
        <dbReference type="Google" id="ProtNLM"/>
    </source>
</evidence>